<feature type="transmembrane region" description="Helical" evidence="8">
    <location>
        <begin position="343"/>
        <end position="369"/>
    </location>
</feature>
<keyword evidence="10" id="KW-1185">Reference proteome</keyword>
<feature type="transmembrane region" description="Helical" evidence="8">
    <location>
        <begin position="193"/>
        <end position="216"/>
    </location>
</feature>
<evidence type="ECO:0000256" key="1">
    <source>
        <dbReference type="ARBA" id="ARBA00004651"/>
    </source>
</evidence>
<evidence type="ECO:0000256" key="8">
    <source>
        <dbReference type="SAM" id="Phobius"/>
    </source>
</evidence>
<proteinExistence type="inferred from homology"/>
<keyword evidence="5 8" id="KW-0812">Transmembrane</keyword>
<feature type="transmembrane region" description="Helical" evidence="8">
    <location>
        <begin position="309"/>
        <end position="331"/>
    </location>
</feature>
<evidence type="ECO:0000313" key="9">
    <source>
        <dbReference type="EMBL" id="MBM7839998.1"/>
    </source>
</evidence>
<reference evidence="9" key="1">
    <citation type="submission" date="2021-01" db="EMBL/GenBank/DDBJ databases">
        <title>Genomic Encyclopedia of Type Strains, Phase IV (KMG-IV): sequencing the most valuable type-strain genomes for metagenomic binning, comparative biology and taxonomic classification.</title>
        <authorList>
            <person name="Goeker M."/>
        </authorList>
    </citation>
    <scope>NUCLEOTIDE SEQUENCE</scope>
    <source>
        <strain evidence="9">DSM 21943</strain>
    </source>
</reference>
<feature type="transmembrane region" description="Helical" evidence="8">
    <location>
        <begin position="470"/>
        <end position="492"/>
    </location>
</feature>
<keyword evidence="7 8" id="KW-0472">Membrane</keyword>
<dbReference type="Proteomes" id="UP001179280">
    <property type="component" value="Unassembled WGS sequence"/>
</dbReference>
<comment type="caution">
    <text evidence="9">The sequence shown here is derived from an EMBL/GenBank/DDBJ whole genome shotgun (WGS) entry which is preliminary data.</text>
</comment>
<evidence type="ECO:0000256" key="2">
    <source>
        <dbReference type="ARBA" id="ARBA00005658"/>
    </source>
</evidence>
<protein>
    <submittedName>
        <fullName evidence="9">Choline-glycine betaine transporter</fullName>
    </submittedName>
</protein>
<comment type="similarity">
    <text evidence="2">Belongs to the BCCT transporter (TC 2.A.15) family.</text>
</comment>
<dbReference type="Pfam" id="PF02028">
    <property type="entry name" value="BCCT"/>
    <property type="match status" value="1"/>
</dbReference>
<comment type="subcellular location">
    <subcellularLocation>
        <location evidence="1">Cell membrane</location>
        <topology evidence="1">Multi-pass membrane protein</topology>
    </subcellularLocation>
</comment>
<feature type="transmembrane region" description="Helical" evidence="8">
    <location>
        <begin position="88"/>
        <end position="107"/>
    </location>
</feature>
<evidence type="ECO:0000256" key="5">
    <source>
        <dbReference type="ARBA" id="ARBA00022692"/>
    </source>
</evidence>
<keyword evidence="3" id="KW-0813">Transport</keyword>
<evidence type="ECO:0000256" key="4">
    <source>
        <dbReference type="ARBA" id="ARBA00022475"/>
    </source>
</evidence>
<accession>A0ABS2SWW7</accession>
<keyword evidence="6 8" id="KW-1133">Transmembrane helix</keyword>
<sequence length="506" mass="55085">MKNLKLDWPVLALSGGFLLLFIIASIVNAGFVGNLVNTGFAWSSLNFGAFWQVLMIVTFIIAVFMSLTELGTVRLGDSLKPKFSYFKWFSMIMITLLAGGGVFWAAAEPMYHYLDTPPMFTEMGAEATDVQAGLSAGFLHWGFLAWSILGTLGVVVLMYARKKGQPLKPRTLLYPIFGEKIMKKSVLGTSIDVFSILAACAGTIGPIGFLGLQAGYGLNMLFGLPDTFAIQFAMIFFLVGIAAVSAATGINKGIQWLSSFNVIVTVILAASILILGPARFIIDSFVSSYGSYLQNFLPMSLYRGDEGWLSGWTIFFWGWFIGYGPIMAIFISRISDGRTIRELFLTVAFLAPVVTNFWFTVVGGTGIFFEMNDPGSVSNMLNEGGLPASIFAIVNQLPLGAIFAFLFIFVTCVFVATTADSISYSISMIITGLETPHKSIRIFWALAFGAVAAVLLYIGEGSIDSLQSFIVITAVPVSLVMLPTLWLAPLTAKKLLKEQKRSQEKL</sequence>
<feature type="transmembrane region" description="Helical" evidence="8">
    <location>
        <begin position="138"/>
        <end position="160"/>
    </location>
</feature>
<dbReference type="InterPro" id="IPR000060">
    <property type="entry name" value="BCCT_transptr"/>
</dbReference>
<evidence type="ECO:0000256" key="7">
    <source>
        <dbReference type="ARBA" id="ARBA00023136"/>
    </source>
</evidence>
<dbReference type="PANTHER" id="PTHR30047">
    <property type="entry name" value="HIGH-AFFINITY CHOLINE TRANSPORT PROTEIN-RELATED"/>
    <property type="match status" value="1"/>
</dbReference>
<keyword evidence="4" id="KW-1003">Cell membrane</keyword>
<dbReference type="EMBL" id="JAFBCV010000011">
    <property type="protein sequence ID" value="MBM7839998.1"/>
    <property type="molecule type" value="Genomic_DNA"/>
</dbReference>
<gene>
    <name evidence="9" type="ORF">JOC54_003278</name>
</gene>
<dbReference type="PANTHER" id="PTHR30047:SF7">
    <property type="entry name" value="HIGH-AFFINITY CHOLINE TRANSPORT PROTEIN"/>
    <property type="match status" value="1"/>
</dbReference>
<feature type="transmembrane region" description="Helical" evidence="8">
    <location>
        <begin position="45"/>
        <end position="67"/>
    </location>
</feature>
<evidence type="ECO:0000256" key="6">
    <source>
        <dbReference type="ARBA" id="ARBA00022989"/>
    </source>
</evidence>
<organism evidence="9 10">
    <name type="scientific">Shouchella xiaoxiensis</name>
    <dbReference type="NCBI Taxonomy" id="766895"/>
    <lineage>
        <taxon>Bacteria</taxon>
        <taxon>Bacillati</taxon>
        <taxon>Bacillota</taxon>
        <taxon>Bacilli</taxon>
        <taxon>Bacillales</taxon>
        <taxon>Bacillaceae</taxon>
        <taxon>Shouchella</taxon>
    </lineage>
</organism>
<feature type="transmembrane region" description="Helical" evidence="8">
    <location>
        <begin position="262"/>
        <end position="282"/>
    </location>
</feature>
<evidence type="ECO:0000313" key="10">
    <source>
        <dbReference type="Proteomes" id="UP001179280"/>
    </source>
</evidence>
<name>A0ABS2SWW7_9BACI</name>
<feature type="transmembrane region" description="Helical" evidence="8">
    <location>
        <begin position="440"/>
        <end position="458"/>
    </location>
</feature>
<feature type="transmembrane region" description="Helical" evidence="8">
    <location>
        <begin position="228"/>
        <end position="250"/>
    </location>
</feature>
<evidence type="ECO:0000256" key="3">
    <source>
        <dbReference type="ARBA" id="ARBA00022448"/>
    </source>
</evidence>
<feature type="transmembrane region" description="Helical" evidence="8">
    <location>
        <begin position="389"/>
        <end position="419"/>
    </location>
</feature>
<dbReference type="RefSeq" id="WP_239586771.1">
    <property type="nucleotide sequence ID" value="NZ_JAFBCV010000011.1"/>
</dbReference>